<dbReference type="RefSeq" id="WP_066594112.1">
    <property type="nucleotide sequence ID" value="NZ_CAJTBZ010000003.1"/>
</dbReference>
<keyword evidence="1" id="KW-0812">Transmembrane</keyword>
<dbReference type="Proteomes" id="UP000214610">
    <property type="component" value="Unassembled WGS sequence"/>
</dbReference>
<evidence type="ECO:0000256" key="1">
    <source>
        <dbReference type="SAM" id="Phobius"/>
    </source>
</evidence>
<dbReference type="AlphaFoldDB" id="A0A227KDV8"/>
<comment type="caution">
    <text evidence="2">The sequence shown here is derived from an EMBL/GenBank/DDBJ whole genome shotgun (WGS) entry which is preliminary data.</text>
</comment>
<organism evidence="2 3">
    <name type="scientific">Turicimonas muris</name>
    <dbReference type="NCBI Taxonomy" id="1796652"/>
    <lineage>
        <taxon>Bacteria</taxon>
        <taxon>Pseudomonadati</taxon>
        <taxon>Pseudomonadota</taxon>
        <taxon>Betaproteobacteria</taxon>
        <taxon>Burkholderiales</taxon>
        <taxon>Sutterellaceae</taxon>
        <taxon>Turicimonas</taxon>
    </lineage>
</organism>
<name>A0A227KDV8_9BURK</name>
<dbReference type="GeneID" id="78362089"/>
<reference evidence="3" key="1">
    <citation type="submission" date="2017-05" db="EMBL/GenBank/DDBJ databases">
        <title>Improved OligoMM genomes.</title>
        <authorList>
            <person name="Garzetti D."/>
        </authorList>
    </citation>
    <scope>NUCLEOTIDE SEQUENCE [LARGE SCALE GENOMIC DNA]</scope>
    <source>
        <strain evidence="3">YL45</strain>
    </source>
</reference>
<evidence type="ECO:0000313" key="3">
    <source>
        <dbReference type="Proteomes" id="UP000214610"/>
    </source>
</evidence>
<sequence length="146" mass="16109">MVEFSTTLADALAPITLISGVGLLLVSMSARYGHATTRIRQLMAERSDSPDEVDEELENSIRLIYRRAKLLKNGVLTVALSAAFSSLQVLFITIEHLFNLDLSVWKSAMLLASVIFIVLSSCIYVSEVQISVRALGVSVHHHDRPQ</sequence>
<proteinExistence type="predicted"/>
<dbReference type="EMBL" id="NHMP01000008">
    <property type="protein sequence ID" value="OXE45627.1"/>
    <property type="molecule type" value="Genomic_DNA"/>
</dbReference>
<keyword evidence="1" id="KW-1133">Transmembrane helix</keyword>
<dbReference type="InterPro" id="IPR021279">
    <property type="entry name" value="DUF2721"/>
</dbReference>
<feature type="transmembrane region" description="Helical" evidence="1">
    <location>
        <begin position="70"/>
        <end position="92"/>
    </location>
</feature>
<protein>
    <submittedName>
        <fullName evidence="2">DUF2721 domain-containing protein</fullName>
    </submittedName>
</protein>
<keyword evidence="3" id="KW-1185">Reference proteome</keyword>
<dbReference type="Pfam" id="PF11026">
    <property type="entry name" value="DUF2721"/>
    <property type="match status" value="1"/>
</dbReference>
<gene>
    <name evidence="2" type="ORF">ADH67_10765</name>
</gene>
<feature type="transmembrane region" description="Helical" evidence="1">
    <location>
        <begin position="104"/>
        <end position="125"/>
    </location>
</feature>
<accession>A0A227KDV8</accession>
<feature type="transmembrane region" description="Helical" evidence="1">
    <location>
        <begin position="12"/>
        <end position="33"/>
    </location>
</feature>
<evidence type="ECO:0000313" key="2">
    <source>
        <dbReference type="EMBL" id="OXE45627.1"/>
    </source>
</evidence>
<keyword evidence="1" id="KW-0472">Membrane</keyword>